<gene>
    <name evidence="1" type="ORF">I2H38_06730</name>
</gene>
<dbReference type="Gene3D" id="3.40.250.10">
    <property type="entry name" value="Rhodanese-like domain"/>
    <property type="match status" value="1"/>
</dbReference>
<evidence type="ECO:0000313" key="1">
    <source>
        <dbReference type="EMBL" id="MBF9233072.1"/>
    </source>
</evidence>
<evidence type="ECO:0008006" key="3">
    <source>
        <dbReference type="Google" id="ProtNLM"/>
    </source>
</evidence>
<protein>
    <recommendedName>
        <fullName evidence="3">Sulfurtransferase</fullName>
    </recommendedName>
</protein>
<sequence length="56" mass="6223">MTEKSPFLVSAKWLADHLNHADVVVVDARLPPVGMTPKPDPKALYLAGHTQERLNF</sequence>
<accession>A0A931BUH9</accession>
<dbReference type="SUPFAM" id="SSF52821">
    <property type="entry name" value="Rhodanese/Cell cycle control phosphatase"/>
    <property type="match status" value="1"/>
</dbReference>
<dbReference type="InterPro" id="IPR036873">
    <property type="entry name" value="Rhodanese-like_dom_sf"/>
</dbReference>
<reference evidence="1" key="1">
    <citation type="submission" date="2020-11" db="EMBL/GenBank/DDBJ databases">
        <authorList>
            <person name="Kim M.K."/>
        </authorList>
    </citation>
    <scope>NUCLEOTIDE SEQUENCE</scope>
    <source>
        <strain evidence="1">BT350</strain>
    </source>
</reference>
<name>A0A931BUH9_9HYPH</name>
<comment type="caution">
    <text evidence="1">The sequence shown here is derived from an EMBL/GenBank/DDBJ whole genome shotgun (WGS) entry which is preliminary data.</text>
</comment>
<evidence type="ECO:0000313" key="2">
    <source>
        <dbReference type="Proteomes" id="UP000599312"/>
    </source>
</evidence>
<organism evidence="1 2">
    <name type="scientific">Microvirga alba</name>
    <dbReference type="NCBI Taxonomy" id="2791025"/>
    <lineage>
        <taxon>Bacteria</taxon>
        <taxon>Pseudomonadati</taxon>
        <taxon>Pseudomonadota</taxon>
        <taxon>Alphaproteobacteria</taxon>
        <taxon>Hyphomicrobiales</taxon>
        <taxon>Methylobacteriaceae</taxon>
        <taxon>Microvirga</taxon>
    </lineage>
</organism>
<dbReference type="AlphaFoldDB" id="A0A931BUH9"/>
<proteinExistence type="predicted"/>
<dbReference type="Proteomes" id="UP000599312">
    <property type="component" value="Unassembled WGS sequence"/>
</dbReference>
<keyword evidence="2" id="KW-1185">Reference proteome</keyword>
<dbReference type="EMBL" id="JADQDO010000002">
    <property type="protein sequence ID" value="MBF9233072.1"/>
    <property type="molecule type" value="Genomic_DNA"/>
</dbReference>
<dbReference type="RefSeq" id="WP_196271048.1">
    <property type="nucleotide sequence ID" value="NZ_JADQDO010000002.1"/>
</dbReference>